<dbReference type="GO" id="GO:0016746">
    <property type="term" value="F:acyltransferase activity"/>
    <property type="evidence" value="ECO:0007669"/>
    <property type="project" value="UniProtKB-KW"/>
</dbReference>
<dbReference type="SUPFAM" id="SSF55729">
    <property type="entry name" value="Acyl-CoA N-acyltransferases (Nat)"/>
    <property type="match status" value="1"/>
</dbReference>
<keyword evidence="3" id="KW-1185">Reference proteome</keyword>
<gene>
    <name evidence="2" type="ORF">MUO15_16250</name>
</gene>
<evidence type="ECO:0000313" key="3">
    <source>
        <dbReference type="Proteomes" id="UP000830326"/>
    </source>
</evidence>
<reference evidence="2" key="1">
    <citation type="submission" date="2022-04" db="EMBL/GenBank/DDBJ databases">
        <title>Halobacillus sp. isolated from saltern.</title>
        <authorList>
            <person name="Won M."/>
            <person name="Lee C.-M."/>
            <person name="Woen H.-Y."/>
            <person name="Kwon S.-W."/>
        </authorList>
    </citation>
    <scope>NUCLEOTIDE SEQUENCE</scope>
    <source>
        <strain evidence="2">SSHM10-5</strain>
    </source>
</reference>
<evidence type="ECO:0000259" key="1">
    <source>
        <dbReference type="PROSITE" id="PS51186"/>
    </source>
</evidence>
<dbReference type="EMBL" id="CP095075">
    <property type="protein sequence ID" value="UOR11134.1"/>
    <property type="molecule type" value="Genomic_DNA"/>
</dbReference>
<proteinExistence type="predicted"/>
<dbReference type="Proteomes" id="UP000830326">
    <property type="component" value="Chromosome"/>
</dbReference>
<dbReference type="RefSeq" id="WP_245030822.1">
    <property type="nucleotide sequence ID" value="NZ_CP095075.1"/>
</dbReference>
<dbReference type="PROSITE" id="PS51186">
    <property type="entry name" value="GNAT"/>
    <property type="match status" value="1"/>
</dbReference>
<dbReference type="Pfam" id="PF08445">
    <property type="entry name" value="FR47"/>
    <property type="match status" value="1"/>
</dbReference>
<dbReference type="Gene3D" id="3.40.630.30">
    <property type="match status" value="1"/>
</dbReference>
<keyword evidence="2" id="KW-0012">Acyltransferase</keyword>
<dbReference type="InterPro" id="IPR013653">
    <property type="entry name" value="GCN5-like_dom"/>
</dbReference>
<accession>A0ABY4H952</accession>
<feature type="domain" description="N-acetyltransferase" evidence="1">
    <location>
        <begin position="144"/>
        <end position="282"/>
    </location>
</feature>
<organism evidence="2 3">
    <name type="scientific">Halobacillus amylolyticus</name>
    <dbReference type="NCBI Taxonomy" id="2932259"/>
    <lineage>
        <taxon>Bacteria</taxon>
        <taxon>Bacillati</taxon>
        <taxon>Bacillota</taxon>
        <taxon>Bacilli</taxon>
        <taxon>Bacillales</taxon>
        <taxon>Bacillaceae</taxon>
        <taxon>Halobacillus</taxon>
    </lineage>
</organism>
<keyword evidence="2" id="KW-0808">Transferase</keyword>
<sequence>MRVERPVDSKLFAKQAEPLLLHKEAENNLPLGIIERWKHTTGEETSAFMLELYDGDSLVYMTLRTPPYLWILPAISTVTRAEIKFLVDFLFANGYEVPGVLGQSEVVQWFVEAWEECSGQKGELHMRQGIYRLGKLEKITKAEGELVVAKQQDYMLLVDWLLAFSEQTSDSFNRVWAEQLAGDMIADQKMHFWEVDGSYVSMVCRARSTLNGATVNAVFTPDECKRKGYATQAVAALTDKLLNEGYHFCALYTNLSNTTSNSIYQKIGYKIVGQSLVYHFKK</sequence>
<protein>
    <submittedName>
        <fullName evidence="2">GNAT family N-acetyltransferase</fullName>
        <ecNumber evidence="2">2.3.1.-</ecNumber>
    </submittedName>
</protein>
<dbReference type="EC" id="2.3.1.-" evidence="2"/>
<dbReference type="InterPro" id="IPR016181">
    <property type="entry name" value="Acyl_CoA_acyltransferase"/>
</dbReference>
<dbReference type="InterPro" id="IPR000182">
    <property type="entry name" value="GNAT_dom"/>
</dbReference>
<evidence type="ECO:0000313" key="2">
    <source>
        <dbReference type="EMBL" id="UOR11134.1"/>
    </source>
</evidence>
<name>A0ABY4H952_9BACI</name>